<dbReference type="SUPFAM" id="SSF47384">
    <property type="entry name" value="Homodimeric domain of signal transducing histidine kinase"/>
    <property type="match status" value="1"/>
</dbReference>
<evidence type="ECO:0000256" key="4">
    <source>
        <dbReference type="SAM" id="MobiDB-lite"/>
    </source>
</evidence>
<dbReference type="GO" id="GO:0000155">
    <property type="term" value="F:phosphorelay sensor kinase activity"/>
    <property type="evidence" value="ECO:0007669"/>
    <property type="project" value="InterPro"/>
</dbReference>
<dbReference type="Gene3D" id="3.40.50.2300">
    <property type="match status" value="1"/>
</dbReference>
<protein>
    <recommendedName>
        <fullName evidence="9">Response regulatory domain-containing protein</fullName>
    </recommendedName>
</protein>
<sequence>MANLSQNSETANRACPRAGRTSSSFKSTQAAIEQHRQYRAALERNLIHLAEERASSVEPGLVAAWCQARNSTQKYGFIEPVQSARILAGSEPIPEHLRFKPRLVFIVQIPETAGKGAASESGTCSAATKYRFVSWRNDDPKAVYFCESPSIGNQAVSKERQQVEGTSLGSLTGGDAAGSIVEHKTLMGQALRCDLDLLAASEKFVESELTQASSIIPQLNDESTFFRNFVEAATAVPYRPAQPHTADTSEQSCSLTNDRHRSSDLSSVPSSGKKRVSANMSVEEKEAALSGDYPGKELLATLLNTAQDELGSGDDKLDVAMVIEKANASVQTLLAALMHELRTPLNGILGIIDLMQAEDSYEKQQLYIDGLEQSSSTLLSVTTRLEDLWTLQGHEPVIDLPLDLSVTAQNVSETVKHYAPQNEHAGSIEIDIDTDCLLAMTGDQTKLQQTLSNLVLAAVTSNNARRAKLGIQLMNKTADHAIVRLAITSGGSEVSQSDIDKDSFSFDDLASMEDMHSMPVAIAIASQLISKLGGQLKVTLKGGFLSFVFYLTFGLAREAVTTQPQKTSKLDGRPPRILIVDDNKVNRLVLQKMLAKLGFAADEAEDGIFALPLIERTAYDVVFLDLDMPQMDGFETCRNIRKDKKNDSVVVIALTSNSTSQAKRQSVDAGMQDFFTKPVTMKTGNYQGTPAALGQPQMTSVQLLVLLNNNHMMLVRMDRQTVYLLLE</sequence>
<evidence type="ECO:0008006" key="9">
    <source>
        <dbReference type="Google" id="ProtNLM"/>
    </source>
</evidence>
<dbReference type="SUPFAM" id="SSF55874">
    <property type="entry name" value="ATPase domain of HSP90 chaperone/DNA topoisomerase II/histidine kinase"/>
    <property type="match status" value="1"/>
</dbReference>
<dbReference type="Gene3D" id="3.30.565.10">
    <property type="entry name" value="Histidine kinase-like ATPase, C-terminal domain"/>
    <property type="match status" value="1"/>
</dbReference>
<feature type="compositionally biased region" description="Polar residues" evidence="4">
    <location>
        <begin position="1"/>
        <end position="11"/>
    </location>
</feature>
<dbReference type="SMART" id="SM00448">
    <property type="entry name" value="REC"/>
    <property type="match status" value="1"/>
</dbReference>
<dbReference type="InterPro" id="IPR005467">
    <property type="entry name" value="His_kinase_dom"/>
</dbReference>
<feature type="compositionally biased region" description="Polar residues" evidence="4">
    <location>
        <begin position="245"/>
        <end position="256"/>
    </location>
</feature>
<reference evidence="7 8" key="1">
    <citation type="journal article" date="2019" name="Sci. Rep.">
        <title>Comparative genomics of chytrid fungi reveal insights into the obligate biotrophic and pathogenic lifestyle of Synchytrium endobioticum.</title>
        <authorList>
            <person name="van de Vossenberg B.T.L.H."/>
            <person name="Warris S."/>
            <person name="Nguyen H.D.T."/>
            <person name="van Gent-Pelzer M.P.E."/>
            <person name="Joly D.L."/>
            <person name="van de Geest H.C."/>
            <person name="Bonants P.J.M."/>
            <person name="Smith D.S."/>
            <person name="Levesque C.A."/>
            <person name="van der Lee T.A.J."/>
        </authorList>
    </citation>
    <scope>NUCLEOTIDE SEQUENCE [LARGE SCALE GENOMIC DNA]</scope>
    <source>
        <strain evidence="7 8">CBS 809.83</strain>
    </source>
</reference>
<evidence type="ECO:0000256" key="1">
    <source>
        <dbReference type="ARBA" id="ARBA00022553"/>
    </source>
</evidence>
<accession>A0A507DQG4</accession>
<evidence type="ECO:0000313" key="7">
    <source>
        <dbReference type="EMBL" id="TPX53873.1"/>
    </source>
</evidence>
<dbReference type="PROSITE" id="PS50110">
    <property type="entry name" value="RESPONSE_REGULATORY"/>
    <property type="match status" value="1"/>
</dbReference>
<evidence type="ECO:0000256" key="2">
    <source>
        <dbReference type="ARBA" id="ARBA00023012"/>
    </source>
</evidence>
<dbReference type="PROSITE" id="PS50109">
    <property type="entry name" value="HIS_KIN"/>
    <property type="match status" value="1"/>
</dbReference>
<feature type="region of interest" description="Disordered" evidence="4">
    <location>
        <begin position="1"/>
        <end position="30"/>
    </location>
</feature>
<feature type="region of interest" description="Disordered" evidence="4">
    <location>
        <begin position="239"/>
        <end position="281"/>
    </location>
</feature>
<comment type="caution">
    <text evidence="7">The sequence shown here is derived from an EMBL/GenBank/DDBJ whole genome shotgun (WGS) entry which is preliminary data.</text>
</comment>
<dbReference type="InterPro" id="IPR001789">
    <property type="entry name" value="Sig_transdc_resp-reg_receiver"/>
</dbReference>
<feature type="modified residue" description="4-aspartylphosphate" evidence="3">
    <location>
        <position position="625"/>
    </location>
</feature>
<evidence type="ECO:0000313" key="8">
    <source>
        <dbReference type="Proteomes" id="UP000318582"/>
    </source>
</evidence>
<dbReference type="Pfam" id="PF00512">
    <property type="entry name" value="HisKA"/>
    <property type="match status" value="1"/>
</dbReference>
<dbReference type="InterPro" id="IPR036890">
    <property type="entry name" value="HATPase_C_sf"/>
</dbReference>
<gene>
    <name evidence="7" type="ORF">PhCBS80983_g06114</name>
</gene>
<dbReference type="Pfam" id="PF00072">
    <property type="entry name" value="Response_reg"/>
    <property type="match status" value="1"/>
</dbReference>
<feature type="compositionally biased region" description="Polar residues" evidence="4">
    <location>
        <begin position="20"/>
        <end position="30"/>
    </location>
</feature>
<evidence type="ECO:0000259" key="6">
    <source>
        <dbReference type="PROSITE" id="PS50110"/>
    </source>
</evidence>
<evidence type="ECO:0000259" key="5">
    <source>
        <dbReference type="PROSITE" id="PS50109"/>
    </source>
</evidence>
<dbReference type="Gene3D" id="1.10.287.130">
    <property type="match status" value="1"/>
</dbReference>
<keyword evidence="2" id="KW-0902">Two-component regulatory system</keyword>
<keyword evidence="1 3" id="KW-0597">Phosphoprotein</keyword>
<dbReference type="InterPro" id="IPR011006">
    <property type="entry name" value="CheY-like_superfamily"/>
</dbReference>
<dbReference type="Proteomes" id="UP000318582">
    <property type="component" value="Unassembled WGS sequence"/>
</dbReference>
<dbReference type="EMBL" id="QEAQ01000182">
    <property type="protein sequence ID" value="TPX53873.1"/>
    <property type="molecule type" value="Genomic_DNA"/>
</dbReference>
<dbReference type="SUPFAM" id="SSF52172">
    <property type="entry name" value="CheY-like"/>
    <property type="match status" value="1"/>
</dbReference>
<dbReference type="SMART" id="SM00388">
    <property type="entry name" value="HisKA"/>
    <property type="match status" value="1"/>
</dbReference>
<dbReference type="InterPro" id="IPR003661">
    <property type="entry name" value="HisK_dim/P_dom"/>
</dbReference>
<dbReference type="AlphaFoldDB" id="A0A507DQG4"/>
<feature type="domain" description="Response regulatory" evidence="6">
    <location>
        <begin position="576"/>
        <end position="692"/>
    </location>
</feature>
<keyword evidence="8" id="KW-1185">Reference proteome</keyword>
<feature type="domain" description="Histidine kinase" evidence="5">
    <location>
        <begin position="336"/>
        <end position="557"/>
    </location>
</feature>
<dbReference type="CDD" id="cd17546">
    <property type="entry name" value="REC_hyHK_CKI1_RcsC-like"/>
    <property type="match status" value="1"/>
</dbReference>
<organism evidence="7 8">
    <name type="scientific">Powellomyces hirtus</name>
    <dbReference type="NCBI Taxonomy" id="109895"/>
    <lineage>
        <taxon>Eukaryota</taxon>
        <taxon>Fungi</taxon>
        <taxon>Fungi incertae sedis</taxon>
        <taxon>Chytridiomycota</taxon>
        <taxon>Chytridiomycota incertae sedis</taxon>
        <taxon>Chytridiomycetes</taxon>
        <taxon>Spizellomycetales</taxon>
        <taxon>Powellomycetaceae</taxon>
        <taxon>Powellomyces</taxon>
    </lineage>
</organism>
<dbReference type="PANTHER" id="PTHR45339">
    <property type="entry name" value="HYBRID SIGNAL TRANSDUCTION HISTIDINE KINASE J"/>
    <property type="match status" value="1"/>
</dbReference>
<dbReference type="PANTHER" id="PTHR45339:SF1">
    <property type="entry name" value="HYBRID SIGNAL TRANSDUCTION HISTIDINE KINASE J"/>
    <property type="match status" value="1"/>
</dbReference>
<dbReference type="STRING" id="109895.A0A507DQG4"/>
<dbReference type="CDD" id="cd00082">
    <property type="entry name" value="HisKA"/>
    <property type="match status" value="1"/>
</dbReference>
<proteinExistence type="predicted"/>
<evidence type="ECO:0000256" key="3">
    <source>
        <dbReference type="PROSITE-ProRule" id="PRU00169"/>
    </source>
</evidence>
<dbReference type="InterPro" id="IPR036097">
    <property type="entry name" value="HisK_dim/P_sf"/>
</dbReference>
<name>A0A507DQG4_9FUNG</name>